<proteinExistence type="predicted"/>
<evidence type="ECO:0000256" key="1">
    <source>
        <dbReference type="SAM" id="MobiDB-lite"/>
    </source>
</evidence>
<evidence type="ECO:0000313" key="2">
    <source>
        <dbReference type="EMBL" id="KAF6137460.1"/>
    </source>
</evidence>
<feature type="non-terminal residue" evidence="2">
    <location>
        <position position="119"/>
    </location>
</feature>
<feature type="region of interest" description="Disordered" evidence="1">
    <location>
        <begin position="21"/>
        <end position="46"/>
    </location>
</feature>
<reference evidence="2 3" key="1">
    <citation type="journal article" date="2020" name="IScience">
        <title>Genome Sequencing of the Endangered Kingdonia uniflora (Circaeasteraceae, Ranunculales) Reveals Potential Mechanisms of Evolutionary Specialization.</title>
        <authorList>
            <person name="Sun Y."/>
            <person name="Deng T."/>
            <person name="Zhang A."/>
            <person name="Moore M.J."/>
            <person name="Landis J.B."/>
            <person name="Lin N."/>
            <person name="Zhang H."/>
            <person name="Zhang X."/>
            <person name="Huang J."/>
            <person name="Zhang X."/>
            <person name="Sun H."/>
            <person name="Wang H."/>
        </authorList>
    </citation>
    <scope>NUCLEOTIDE SEQUENCE [LARGE SCALE GENOMIC DNA]</scope>
    <source>
        <strain evidence="2">TB1705</strain>
        <tissue evidence="2">Leaf</tissue>
    </source>
</reference>
<evidence type="ECO:0000313" key="3">
    <source>
        <dbReference type="Proteomes" id="UP000541444"/>
    </source>
</evidence>
<sequence>ILCELHNLFYQEKDGCLTWKKPSPHSRKSIDNGNLDDIKSTRRRRKEKNLSVRIQLSNLFESNDSASYDPLCSQLLQALLGRCIYKANFCKGKKLSWESTASSNAEKYHEVLFLPHRHI</sequence>
<dbReference type="Proteomes" id="UP000541444">
    <property type="component" value="Unassembled WGS sequence"/>
</dbReference>
<comment type="caution">
    <text evidence="2">The sequence shown here is derived from an EMBL/GenBank/DDBJ whole genome shotgun (WGS) entry which is preliminary data.</text>
</comment>
<dbReference type="AlphaFoldDB" id="A0A7J7L4B8"/>
<name>A0A7J7L4B8_9MAGN</name>
<keyword evidence="3" id="KW-1185">Reference proteome</keyword>
<organism evidence="2 3">
    <name type="scientific">Kingdonia uniflora</name>
    <dbReference type="NCBI Taxonomy" id="39325"/>
    <lineage>
        <taxon>Eukaryota</taxon>
        <taxon>Viridiplantae</taxon>
        <taxon>Streptophyta</taxon>
        <taxon>Embryophyta</taxon>
        <taxon>Tracheophyta</taxon>
        <taxon>Spermatophyta</taxon>
        <taxon>Magnoliopsida</taxon>
        <taxon>Ranunculales</taxon>
        <taxon>Circaeasteraceae</taxon>
        <taxon>Kingdonia</taxon>
    </lineage>
</organism>
<protein>
    <submittedName>
        <fullName evidence="2">Uncharacterized protein</fullName>
    </submittedName>
</protein>
<dbReference type="EMBL" id="JACGCM010002657">
    <property type="protein sequence ID" value="KAF6137460.1"/>
    <property type="molecule type" value="Genomic_DNA"/>
</dbReference>
<gene>
    <name evidence="2" type="ORF">GIB67_009936</name>
</gene>
<accession>A0A7J7L4B8</accession>